<evidence type="ECO:0000259" key="1">
    <source>
        <dbReference type="Pfam" id="PF13490"/>
    </source>
</evidence>
<feature type="domain" description="Putative zinc-finger" evidence="1">
    <location>
        <begin position="4"/>
        <end position="37"/>
    </location>
</feature>
<dbReference type="InterPro" id="IPR027383">
    <property type="entry name" value="Znf_put"/>
</dbReference>
<proteinExistence type="predicted"/>
<organism evidence="2 3">
    <name type="scientific">Eikenella corrodens</name>
    <dbReference type="NCBI Taxonomy" id="539"/>
    <lineage>
        <taxon>Bacteria</taxon>
        <taxon>Pseudomonadati</taxon>
        <taxon>Pseudomonadota</taxon>
        <taxon>Betaproteobacteria</taxon>
        <taxon>Neisseriales</taxon>
        <taxon>Neisseriaceae</taxon>
        <taxon>Eikenella</taxon>
    </lineage>
</organism>
<reference evidence="3" key="1">
    <citation type="submission" date="2016-05" db="EMBL/GenBank/DDBJ databases">
        <title>Draft genome of Corynebacterium afermentans subsp. afermentans LCDC 88199T.</title>
        <authorList>
            <person name="Bernier A.-M."/>
            <person name="Bernard K."/>
        </authorList>
    </citation>
    <scope>NUCLEOTIDE SEQUENCE [LARGE SCALE GENOMIC DNA]</scope>
    <source>
        <strain evidence="3">NML01-0328</strain>
    </source>
</reference>
<dbReference type="Proteomes" id="UP000078003">
    <property type="component" value="Unassembled WGS sequence"/>
</dbReference>
<evidence type="ECO:0000313" key="3">
    <source>
        <dbReference type="Proteomes" id="UP000078003"/>
    </source>
</evidence>
<comment type="caution">
    <text evidence="2">The sequence shown here is derived from an EMBL/GenBank/DDBJ whole genome shotgun (WGS) entry which is preliminary data.</text>
</comment>
<evidence type="ECO:0000313" key="2">
    <source>
        <dbReference type="EMBL" id="OAM16198.1"/>
    </source>
</evidence>
<dbReference type="Pfam" id="PF13490">
    <property type="entry name" value="zf-HC2"/>
    <property type="match status" value="1"/>
</dbReference>
<sequence length="63" mass="7618">MLKCQRAAELISLQQDRPLSLWERWQLRLHLLVCSPCKRYQKQLDTISLAMQHVRREQAEDKQ</sequence>
<dbReference type="EMBL" id="LXSF01000007">
    <property type="protein sequence ID" value="OAM16198.1"/>
    <property type="molecule type" value="Genomic_DNA"/>
</dbReference>
<name>A0A1A9RDF5_EIKCO</name>
<accession>A0A1A9RDF5</accession>
<gene>
    <name evidence="2" type="ORF">A7P85_07235</name>
</gene>
<dbReference type="AlphaFoldDB" id="A0A1A9RDF5"/>
<protein>
    <recommendedName>
        <fullName evidence="1">Putative zinc-finger domain-containing protein</fullName>
    </recommendedName>
</protein>